<reference evidence="1 2" key="1">
    <citation type="journal article" date="2020" name="IScience">
        <title>Genome Sequencing of the Endangered Kingdonia uniflora (Circaeasteraceae, Ranunculales) Reveals Potential Mechanisms of Evolutionary Specialization.</title>
        <authorList>
            <person name="Sun Y."/>
            <person name="Deng T."/>
            <person name="Zhang A."/>
            <person name="Moore M.J."/>
            <person name="Landis J.B."/>
            <person name="Lin N."/>
            <person name="Zhang H."/>
            <person name="Zhang X."/>
            <person name="Huang J."/>
            <person name="Zhang X."/>
            <person name="Sun H."/>
            <person name="Wang H."/>
        </authorList>
    </citation>
    <scope>NUCLEOTIDE SEQUENCE [LARGE SCALE GENOMIC DNA]</scope>
    <source>
        <strain evidence="1">TB1705</strain>
        <tissue evidence="1">Leaf</tissue>
    </source>
</reference>
<protein>
    <submittedName>
        <fullName evidence="1">Uncharacterized protein</fullName>
    </submittedName>
</protein>
<dbReference type="OrthoDB" id="2507178at2759"/>
<accession>A0A7J7MR42</accession>
<dbReference type="EMBL" id="JACGCM010001281">
    <property type="protein sequence ID" value="KAF6157188.1"/>
    <property type="molecule type" value="Genomic_DNA"/>
</dbReference>
<dbReference type="PANTHER" id="PTHR45125:SF51">
    <property type="entry name" value="F21J9.4-RELATED"/>
    <property type="match status" value="1"/>
</dbReference>
<sequence>MHRWSQIQLMTNKFYGYYAQVENKDPSGTTDADKVALAHKMHKRIEKKKFKLDHCWEQLKYHKKWELEVEKKKRKTKVSPNGSNPCFIDEKKKDWDKHFLSEQFKDDERVMLTKTDGMDEMTKEFYKTKKEDILARNRDSHGSSTTRE</sequence>
<evidence type="ECO:0000313" key="2">
    <source>
        <dbReference type="Proteomes" id="UP000541444"/>
    </source>
</evidence>
<dbReference type="PANTHER" id="PTHR45125">
    <property type="entry name" value="F21J9.4-RELATED"/>
    <property type="match status" value="1"/>
</dbReference>
<comment type="caution">
    <text evidence="1">The sequence shown here is derived from an EMBL/GenBank/DDBJ whole genome shotgun (WGS) entry which is preliminary data.</text>
</comment>
<proteinExistence type="predicted"/>
<keyword evidence="2" id="KW-1185">Reference proteome</keyword>
<evidence type="ECO:0000313" key="1">
    <source>
        <dbReference type="EMBL" id="KAF6157188.1"/>
    </source>
</evidence>
<organism evidence="1 2">
    <name type="scientific">Kingdonia uniflora</name>
    <dbReference type="NCBI Taxonomy" id="39325"/>
    <lineage>
        <taxon>Eukaryota</taxon>
        <taxon>Viridiplantae</taxon>
        <taxon>Streptophyta</taxon>
        <taxon>Embryophyta</taxon>
        <taxon>Tracheophyta</taxon>
        <taxon>Spermatophyta</taxon>
        <taxon>Magnoliopsida</taxon>
        <taxon>Ranunculales</taxon>
        <taxon>Circaeasteraceae</taxon>
        <taxon>Kingdonia</taxon>
    </lineage>
</organism>
<name>A0A7J7MR42_9MAGN</name>
<dbReference type="Proteomes" id="UP000541444">
    <property type="component" value="Unassembled WGS sequence"/>
</dbReference>
<dbReference type="AlphaFoldDB" id="A0A7J7MR42"/>
<gene>
    <name evidence="1" type="ORF">GIB67_041649</name>
</gene>